<sequence>MPHQSHLQHHLLTHTTYTIIGTHKQISSTRVAWQVFITAKQFIREPKKWVTVLRRLVVQGFTQAVPRKNLETPNQDESPGDNA</sequence>
<evidence type="ECO:0000313" key="2">
    <source>
        <dbReference type="EMBL" id="QCE11351.1"/>
    </source>
</evidence>
<dbReference type="AlphaFoldDB" id="A0A4D6NEN7"/>
<protein>
    <submittedName>
        <fullName evidence="2">Uncharacterized protein</fullName>
    </submittedName>
</protein>
<gene>
    <name evidence="2" type="ORF">DEO72_LG10g2584</name>
</gene>
<feature type="region of interest" description="Disordered" evidence="1">
    <location>
        <begin position="64"/>
        <end position="83"/>
    </location>
</feature>
<evidence type="ECO:0000256" key="1">
    <source>
        <dbReference type="SAM" id="MobiDB-lite"/>
    </source>
</evidence>
<dbReference type="EMBL" id="CP039354">
    <property type="protein sequence ID" value="QCE11351.1"/>
    <property type="molecule type" value="Genomic_DNA"/>
</dbReference>
<keyword evidence="3" id="KW-1185">Reference proteome</keyword>
<name>A0A4D6NEN7_VIGUN</name>
<accession>A0A4D6NEN7</accession>
<dbReference type="Proteomes" id="UP000501690">
    <property type="component" value="Linkage Group LG10"/>
</dbReference>
<reference evidence="2 3" key="1">
    <citation type="submission" date="2019-04" db="EMBL/GenBank/DDBJ databases">
        <title>An improved genome assembly and genetic linkage map for asparagus bean, Vigna unguiculata ssp. sesquipedialis.</title>
        <authorList>
            <person name="Xia Q."/>
            <person name="Zhang R."/>
            <person name="Dong Y."/>
        </authorList>
    </citation>
    <scope>NUCLEOTIDE SEQUENCE [LARGE SCALE GENOMIC DNA]</scope>
    <source>
        <tissue evidence="2">Leaf</tissue>
    </source>
</reference>
<proteinExistence type="predicted"/>
<organism evidence="2 3">
    <name type="scientific">Vigna unguiculata</name>
    <name type="common">Cowpea</name>
    <dbReference type="NCBI Taxonomy" id="3917"/>
    <lineage>
        <taxon>Eukaryota</taxon>
        <taxon>Viridiplantae</taxon>
        <taxon>Streptophyta</taxon>
        <taxon>Embryophyta</taxon>
        <taxon>Tracheophyta</taxon>
        <taxon>Spermatophyta</taxon>
        <taxon>Magnoliopsida</taxon>
        <taxon>eudicotyledons</taxon>
        <taxon>Gunneridae</taxon>
        <taxon>Pentapetalae</taxon>
        <taxon>rosids</taxon>
        <taxon>fabids</taxon>
        <taxon>Fabales</taxon>
        <taxon>Fabaceae</taxon>
        <taxon>Papilionoideae</taxon>
        <taxon>50 kb inversion clade</taxon>
        <taxon>NPAAA clade</taxon>
        <taxon>indigoferoid/millettioid clade</taxon>
        <taxon>Phaseoleae</taxon>
        <taxon>Vigna</taxon>
    </lineage>
</organism>
<evidence type="ECO:0000313" key="3">
    <source>
        <dbReference type="Proteomes" id="UP000501690"/>
    </source>
</evidence>